<dbReference type="GO" id="GO:0000932">
    <property type="term" value="C:P-body"/>
    <property type="evidence" value="ECO:0007669"/>
    <property type="project" value="TreeGrafter"/>
</dbReference>
<organism evidence="5 6">
    <name type="scientific">Theileria equi strain WA</name>
    <dbReference type="NCBI Taxonomy" id="1537102"/>
    <lineage>
        <taxon>Eukaryota</taxon>
        <taxon>Sar</taxon>
        <taxon>Alveolata</taxon>
        <taxon>Apicomplexa</taxon>
        <taxon>Aconoidasida</taxon>
        <taxon>Piroplasmida</taxon>
        <taxon>Theileriidae</taxon>
        <taxon>Theileria</taxon>
    </lineage>
</organism>
<dbReference type="GO" id="GO:0031087">
    <property type="term" value="P:deadenylation-independent decapping of nuclear-transcribed mRNA"/>
    <property type="evidence" value="ECO:0007669"/>
    <property type="project" value="TreeGrafter"/>
</dbReference>
<dbReference type="VEuPathDB" id="PiroplasmaDB:BEWA_010150"/>
<evidence type="ECO:0000256" key="2">
    <source>
        <dbReference type="ARBA" id="ARBA00008778"/>
    </source>
</evidence>
<dbReference type="Proteomes" id="UP000031512">
    <property type="component" value="Chromosome 3"/>
</dbReference>
<dbReference type="KEGG" id="beq:BEWA_010150"/>
<dbReference type="EMBL" id="CP001670">
    <property type="protein sequence ID" value="AFZ81601.1"/>
    <property type="molecule type" value="Genomic_DNA"/>
</dbReference>
<dbReference type="eggNOG" id="KOG2868">
    <property type="taxonomic scope" value="Eukaryota"/>
</dbReference>
<evidence type="ECO:0000256" key="4">
    <source>
        <dbReference type="ARBA" id="ARBA00022664"/>
    </source>
</evidence>
<sequence>MLQFKTDGQTPDVSCSSIDEVKNIRDKLSLKVLRTLDQDIQSIIHKTPFVTLYEMSNERWTRAGIEGFLYIVMRSINPIYSFVIINKKSETHLIEHITPEFQMNHNGNFIFYSTERIKAVSQNKLNGLWFFDENECKNTYEKILNITTNSAPLHYSLGSPLLDLCDNLDPKDGGSNFANLTKSTHRQKILESTEKNHESTKFNIFSRIMPNANINDTRNINVANKQNEYSEDAKTNKEGQRLINMLYSYGKTEQFDVSSTQKLEIPTSSKKSTPKADSNMTVSYNDLKSAIGDVINSDEFASLVWERLQTISFNAESYS</sequence>
<reference evidence="5 6" key="1">
    <citation type="journal article" date="2012" name="BMC Genomics">
        <title>Comparative genomic analysis and phylogenetic position of Theileria equi.</title>
        <authorList>
            <person name="Kappmeyer L.S."/>
            <person name="Thiagarajan M."/>
            <person name="Herndon D.R."/>
            <person name="Ramsay J.D."/>
            <person name="Caler E."/>
            <person name="Djikeng A."/>
            <person name="Gillespie J.J."/>
            <person name="Lau A.O."/>
            <person name="Roalson E.H."/>
            <person name="Silva J.C."/>
            <person name="Silva M.G."/>
            <person name="Suarez C.E."/>
            <person name="Ueti M.W."/>
            <person name="Nene V.M."/>
            <person name="Mealey R.H."/>
            <person name="Knowles D.P."/>
            <person name="Brayton K.A."/>
        </authorList>
    </citation>
    <scope>NUCLEOTIDE SEQUENCE [LARGE SCALE GENOMIC DNA]</scope>
    <source>
        <strain evidence="5 6">WA</strain>
    </source>
</reference>
<keyword evidence="4" id="KW-0507">mRNA processing</keyword>
<dbReference type="GO" id="GO:0032440">
    <property type="term" value="F:2-alkenal reductase [NAD(P)H] activity"/>
    <property type="evidence" value="ECO:0007669"/>
    <property type="project" value="UniProtKB-EC"/>
</dbReference>
<proteinExistence type="inferred from homology"/>
<dbReference type="GO" id="GO:0000290">
    <property type="term" value="P:deadenylation-dependent decapping of nuclear-transcribed mRNA"/>
    <property type="evidence" value="ECO:0007669"/>
    <property type="project" value="InterPro"/>
</dbReference>
<dbReference type="PANTHER" id="PTHR16290">
    <property type="entry name" value="TRANSCRIPTION FACTOR SMIF DECAPPING ENZYME DCP1"/>
    <property type="match status" value="1"/>
</dbReference>
<dbReference type="InterPro" id="IPR011993">
    <property type="entry name" value="PH-like_dom_sf"/>
</dbReference>
<dbReference type="CDD" id="cd09804">
    <property type="entry name" value="Dcp1"/>
    <property type="match status" value="1"/>
</dbReference>
<dbReference type="EC" id="1.3.1.74" evidence="5"/>
<dbReference type="STRING" id="1537102.L0B2Z9"/>
<comment type="similarity">
    <text evidence="2">Belongs to the DCP1 family.</text>
</comment>
<keyword evidence="3" id="KW-0963">Cytoplasm</keyword>
<dbReference type="GO" id="GO:0006397">
    <property type="term" value="P:mRNA processing"/>
    <property type="evidence" value="ECO:0007669"/>
    <property type="project" value="UniProtKB-KW"/>
</dbReference>
<dbReference type="OrthoDB" id="440673at2759"/>
<dbReference type="PANTHER" id="PTHR16290:SF0">
    <property type="entry name" value="DECAPPING PROTEIN 1, ISOFORM A"/>
    <property type="match status" value="1"/>
</dbReference>
<protein>
    <submittedName>
        <fullName evidence="5">Dcp1-like decapping family domain-containing protein</fullName>
        <ecNumber evidence="5">1.3.1.74</ecNumber>
    </submittedName>
</protein>
<evidence type="ECO:0000313" key="6">
    <source>
        <dbReference type="Proteomes" id="UP000031512"/>
    </source>
</evidence>
<dbReference type="GeneID" id="15805573"/>
<name>L0B2Z9_THEEQ</name>
<dbReference type="GO" id="GO:0003729">
    <property type="term" value="F:mRNA binding"/>
    <property type="evidence" value="ECO:0007669"/>
    <property type="project" value="TreeGrafter"/>
</dbReference>
<dbReference type="InterPro" id="IPR010334">
    <property type="entry name" value="Dcp1"/>
</dbReference>
<keyword evidence="6" id="KW-1185">Reference proteome</keyword>
<accession>L0B2Z9</accession>
<dbReference type="RefSeq" id="XP_004831267.1">
    <property type="nucleotide sequence ID" value="XM_004831210.1"/>
</dbReference>
<dbReference type="SUPFAM" id="SSF50729">
    <property type="entry name" value="PH domain-like"/>
    <property type="match status" value="1"/>
</dbReference>
<dbReference type="Pfam" id="PF06058">
    <property type="entry name" value="DCP1"/>
    <property type="match status" value="1"/>
</dbReference>
<evidence type="ECO:0000256" key="1">
    <source>
        <dbReference type="ARBA" id="ARBA00004496"/>
    </source>
</evidence>
<gene>
    <name evidence="5" type="ORF">BEWA_010150</name>
</gene>
<dbReference type="AlphaFoldDB" id="L0B2Z9"/>
<dbReference type="Gene3D" id="2.30.29.30">
    <property type="entry name" value="Pleckstrin-homology domain (PH domain)/Phosphotyrosine-binding domain (PTB)"/>
    <property type="match status" value="1"/>
</dbReference>
<keyword evidence="5" id="KW-0560">Oxidoreductase</keyword>
<dbReference type="GO" id="GO:0008047">
    <property type="term" value="F:enzyme activator activity"/>
    <property type="evidence" value="ECO:0007669"/>
    <property type="project" value="InterPro"/>
</dbReference>
<comment type="subcellular location">
    <subcellularLocation>
        <location evidence="1">Cytoplasm</location>
    </subcellularLocation>
</comment>
<evidence type="ECO:0000256" key="3">
    <source>
        <dbReference type="ARBA" id="ARBA00022490"/>
    </source>
</evidence>
<evidence type="ECO:0000313" key="5">
    <source>
        <dbReference type="EMBL" id="AFZ81601.1"/>
    </source>
</evidence>